<sequence length="125" mass="14041">MTLEKNGMDLFSTSSLVSGIIEPLHMKEKDERVPFIFALVLSVVVLSGCNPESQLEADANALCNAFDPEYLKSEYEGMWLSDVEMAVYDSLEEAIETDEIRSVIAGRSDIDNYSQVYPLTRPKIR</sequence>
<comment type="caution">
    <text evidence="1">The sequence shown here is derived from an EMBL/GenBank/DDBJ whole genome shotgun (WGS) entry which is preliminary data.</text>
</comment>
<keyword evidence="2" id="KW-1185">Reference proteome</keyword>
<dbReference type="RefSeq" id="WP_379888198.1">
    <property type="nucleotide sequence ID" value="NZ_JBHSDI010000045.1"/>
</dbReference>
<organism evidence="1 2">
    <name type="scientific">Marinobacter lacisalsi</name>
    <dbReference type="NCBI Taxonomy" id="475979"/>
    <lineage>
        <taxon>Bacteria</taxon>
        <taxon>Pseudomonadati</taxon>
        <taxon>Pseudomonadota</taxon>
        <taxon>Gammaproteobacteria</taxon>
        <taxon>Pseudomonadales</taxon>
        <taxon>Marinobacteraceae</taxon>
        <taxon>Marinobacter</taxon>
    </lineage>
</organism>
<evidence type="ECO:0000313" key="2">
    <source>
        <dbReference type="Proteomes" id="UP001595798"/>
    </source>
</evidence>
<proteinExistence type="predicted"/>
<accession>A0ABV8QME1</accession>
<gene>
    <name evidence="1" type="ORF">ACFOZ5_13600</name>
</gene>
<evidence type="ECO:0000313" key="1">
    <source>
        <dbReference type="EMBL" id="MFC4260054.1"/>
    </source>
</evidence>
<protein>
    <submittedName>
        <fullName evidence="1">Uncharacterized protein</fullName>
    </submittedName>
</protein>
<reference evidence="2" key="1">
    <citation type="journal article" date="2019" name="Int. J. Syst. Evol. Microbiol.">
        <title>The Global Catalogue of Microorganisms (GCM) 10K type strain sequencing project: providing services to taxonomists for standard genome sequencing and annotation.</title>
        <authorList>
            <consortium name="The Broad Institute Genomics Platform"/>
            <consortium name="The Broad Institute Genome Sequencing Center for Infectious Disease"/>
            <person name="Wu L."/>
            <person name="Ma J."/>
        </authorList>
    </citation>
    <scope>NUCLEOTIDE SEQUENCE [LARGE SCALE GENOMIC DNA]</scope>
    <source>
        <strain evidence="2">CECT 7297</strain>
    </source>
</reference>
<dbReference type="Proteomes" id="UP001595798">
    <property type="component" value="Unassembled WGS sequence"/>
</dbReference>
<name>A0ABV8QME1_9GAMM</name>
<dbReference type="EMBL" id="JBHSDI010000045">
    <property type="protein sequence ID" value="MFC4260054.1"/>
    <property type="molecule type" value="Genomic_DNA"/>
</dbReference>